<dbReference type="AlphaFoldDB" id="A0A5B7G4K7"/>
<evidence type="ECO:0000313" key="2">
    <source>
        <dbReference type="EMBL" id="MPC52457.1"/>
    </source>
</evidence>
<feature type="compositionally biased region" description="Basic residues" evidence="1">
    <location>
        <begin position="1"/>
        <end position="21"/>
    </location>
</feature>
<evidence type="ECO:0000256" key="1">
    <source>
        <dbReference type="SAM" id="MobiDB-lite"/>
    </source>
</evidence>
<sequence length="76" mass="9214">MMKRRKRRRKRRKKKKRKKRGKEGTGEEYSVALLRRQMLKVLTMQWRSEHEVAIRPSPHNSYVRTPPPSCDRSNVP</sequence>
<proteinExistence type="predicted"/>
<protein>
    <submittedName>
        <fullName evidence="2">Uncharacterized protein</fullName>
    </submittedName>
</protein>
<evidence type="ECO:0000313" key="3">
    <source>
        <dbReference type="Proteomes" id="UP000324222"/>
    </source>
</evidence>
<reference evidence="2 3" key="1">
    <citation type="submission" date="2019-05" db="EMBL/GenBank/DDBJ databases">
        <title>Another draft genome of Portunus trituberculatus and its Hox gene families provides insights of decapod evolution.</title>
        <authorList>
            <person name="Jeong J.-H."/>
            <person name="Song I."/>
            <person name="Kim S."/>
            <person name="Choi T."/>
            <person name="Kim D."/>
            <person name="Ryu S."/>
            <person name="Kim W."/>
        </authorList>
    </citation>
    <scope>NUCLEOTIDE SEQUENCE [LARGE SCALE GENOMIC DNA]</scope>
    <source>
        <tissue evidence="2">Muscle</tissue>
    </source>
</reference>
<comment type="caution">
    <text evidence="2">The sequence shown here is derived from an EMBL/GenBank/DDBJ whole genome shotgun (WGS) entry which is preliminary data.</text>
</comment>
<dbReference type="EMBL" id="VSRR010010897">
    <property type="protein sequence ID" value="MPC52457.1"/>
    <property type="molecule type" value="Genomic_DNA"/>
</dbReference>
<dbReference type="Proteomes" id="UP000324222">
    <property type="component" value="Unassembled WGS sequence"/>
</dbReference>
<accession>A0A5B7G4K7</accession>
<feature type="region of interest" description="Disordered" evidence="1">
    <location>
        <begin position="1"/>
        <end position="29"/>
    </location>
</feature>
<name>A0A5B7G4K7_PORTR</name>
<keyword evidence="3" id="KW-1185">Reference proteome</keyword>
<gene>
    <name evidence="2" type="ORF">E2C01_046327</name>
</gene>
<feature type="region of interest" description="Disordered" evidence="1">
    <location>
        <begin position="51"/>
        <end position="76"/>
    </location>
</feature>
<organism evidence="2 3">
    <name type="scientific">Portunus trituberculatus</name>
    <name type="common">Swimming crab</name>
    <name type="synonym">Neptunus trituberculatus</name>
    <dbReference type="NCBI Taxonomy" id="210409"/>
    <lineage>
        <taxon>Eukaryota</taxon>
        <taxon>Metazoa</taxon>
        <taxon>Ecdysozoa</taxon>
        <taxon>Arthropoda</taxon>
        <taxon>Crustacea</taxon>
        <taxon>Multicrustacea</taxon>
        <taxon>Malacostraca</taxon>
        <taxon>Eumalacostraca</taxon>
        <taxon>Eucarida</taxon>
        <taxon>Decapoda</taxon>
        <taxon>Pleocyemata</taxon>
        <taxon>Brachyura</taxon>
        <taxon>Eubrachyura</taxon>
        <taxon>Portunoidea</taxon>
        <taxon>Portunidae</taxon>
        <taxon>Portuninae</taxon>
        <taxon>Portunus</taxon>
    </lineage>
</organism>